<keyword evidence="2" id="KW-0456">Lyase</keyword>
<proteinExistence type="inferred from homology"/>
<dbReference type="GO" id="GO:0016829">
    <property type="term" value="F:lyase activity"/>
    <property type="evidence" value="ECO:0007669"/>
    <property type="project" value="UniProtKB-UniRule"/>
</dbReference>
<dbReference type="KEGG" id="meme:HYG87_04735"/>
<dbReference type="NCBIfam" id="TIGR00299">
    <property type="entry name" value="nickel pincer cofactor biosynthesis protein LarC"/>
    <property type="match status" value="1"/>
</dbReference>
<protein>
    <recommendedName>
        <fullName evidence="2">Putative nickel insertion protein</fullName>
    </recommendedName>
</protein>
<dbReference type="RefSeq" id="WP_211534071.1">
    <property type="nucleotide sequence ID" value="NZ_CP058560.1"/>
</dbReference>
<evidence type="ECO:0000256" key="1">
    <source>
        <dbReference type="ARBA" id="ARBA00022596"/>
    </source>
</evidence>
<reference evidence="3" key="1">
    <citation type="submission" date="2020-07" db="EMBL/GenBank/DDBJ databases">
        <title>Methanobacterium. sp. MethCan genome.</title>
        <authorList>
            <person name="Postec A."/>
            <person name="Quemeneur M."/>
        </authorList>
    </citation>
    <scope>NUCLEOTIDE SEQUENCE</scope>
    <source>
        <strain evidence="3">MethCAN</strain>
    </source>
</reference>
<sequence>MVVIIDPQNAGISGNMVLGALLDLGAHLNETKEIMEYSASLLGEVEVKISSINKAGIKSTYVQVDAKDTKPIYYNEFKKKLDNINHDLLDEQVIDFAREVFHRIAVGESQAHGTSLDNTHFHEVGAADALADVVGASFAYHQLKLHHEKIYSLPVALGGGTIQGAHGRMPIPAPATLNILKGALTMGGPVHSELTTPTGASILMSMKDEFKTFHPVFSPSEVGYGAGTMDLDFPNVLRIIRGSLPVEQDKISLLETNLDHLSGEVMGHLFEILKNEGALDVSIIPSIMKKNRPGQLLRVICKSKDSNRVTESIFKETGTLGVRTFPLIHRSVLQRKIIPLEVDINGRHQMNFKVGMRDSKIITARVEYEDARHISAKTGIPLNDVMVQANEAFKKQFDNDK</sequence>
<name>A0A8T8K3V7_9EURY</name>
<dbReference type="InterPro" id="IPR002822">
    <property type="entry name" value="Ni_insertion"/>
</dbReference>
<dbReference type="PANTHER" id="PTHR36566">
    <property type="entry name" value="NICKEL INSERTION PROTEIN-RELATED"/>
    <property type="match status" value="1"/>
</dbReference>
<accession>A0A8T8K3V7</accession>
<dbReference type="PANTHER" id="PTHR36566:SF1">
    <property type="entry name" value="PYRIDINIUM-3,5-BISTHIOCARBOXYLIC ACID MONONUCLEOTIDE NICKEL INSERTION PROTEIN"/>
    <property type="match status" value="1"/>
</dbReference>
<dbReference type="EMBL" id="CP058560">
    <property type="protein sequence ID" value="QUH23124.1"/>
    <property type="molecule type" value="Genomic_DNA"/>
</dbReference>
<dbReference type="GeneID" id="64820046"/>
<evidence type="ECO:0000313" key="3">
    <source>
        <dbReference type="EMBL" id="QUH23124.1"/>
    </source>
</evidence>
<evidence type="ECO:0000256" key="2">
    <source>
        <dbReference type="HAMAP-Rule" id="MF_01074"/>
    </source>
</evidence>
<evidence type="ECO:0000313" key="4">
    <source>
        <dbReference type="Proteomes" id="UP000681041"/>
    </source>
</evidence>
<dbReference type="Pfam" id="PF01969">
    <property type="entry name" value="Ni_insertion"/>
    <property type="match status" value="1"/>
</dbReference>
<dbReference type="Proteomes" id="UP000681041">
    <property type="component" value="Chromosome"/>
</dbReference>
<keyword evidence="4" id="KW-1185">Reference proteome</keyword>
<dbReference type="GO" id="GO:0016151">
    <property type="term" value="F:nickel cation binding"/>
    <property type="evidence" value="ECO:0007669"/>
    <property type="project" value="UniProtKB-UniRule"/>
</dbReference>
<keyword evidence="1 2" id="KW-0533">Nickel</keyword>
<dbReference type="AlphaFoldDB" id="A0A8T8K3V7"/>
<dbReference type="Gene3D" id="3.10.20.300">
    <property type="entry name" value="mk0293 like domain"/>
    <property type="match status" value="1"/>
</dbReference>
<comment type="similarity">
    <text evidence="2">Belongs to the LarC family.</text>
</comment>
<dbReference type="OrthoDB" id="10691at2157"/>
<gene>
    <name evidence="3" type="primary">larC</name>
    <name evidence="3" type="ORF">HYG87_04735</name>
</gene>
<organism evidence="3 4">
    <name type="scientific">Methanobacterium alkalithermotolerans</name>
    <dbReference type="NCBI Taxonomy" id="2731220"/>
    <lineage>
        <taxon>Archaea</taxon>
        <taxon>Methanobacteriati</taxon>
        <taxon>Methanobacteriota</taxon>
        <taxon>Methanomada group</taxon>
        <taxon>Methanobacteria</taxon>
        <taxon>Methanobacteriales</taxon>
        <taxon>Methanobacteriaceae</taxon>
        <taxon>Methanobacterium</taxon>
    </lineage>
</organism>
<dbReference type="Gene3D" id="3.30.70.1380">
    <property type="entry name" value="Transcriptional regulatory protein pf0864 domain like"/>
    <property type="match status" value="1"/>
</dbReference>
<dbReference type="HAMAP" id="MF_01074">
    <property type="entry name" value="LarC"/>
    <property type="match status" value="1"/>
</dbReference>